<dbReference type="EnsemblPlants" id="Solyc06g062710.1.1">
    <property type="protein sequence ID" value="Solyc06g062710.1.1"/>
    <property type="gene ID" value="Solyc06g062710.1"/>
</dbReference>
<accession>K4C702</accession>
<protein>
    <submittedName>
        <fullName evidence="1">Uncharacterized protein</fullName>
    </submittedName>
</protein>
<reference evidence="1" key="1">
    <citation type="journal article" date="2012" name="Nature">
        <title>The tomato genome sequence provides insights into fleshy fruit evolution.</title>
        <authorList>
            <consortium name="Tomato Genome Consortium"/>
        </authorList>
    </citation>
    <scope>NUCLEOTIDE SEQUENCE [LARGE SCALE GENOMIC DNA]</scope>
    <source>
        <strain evidence="1">cv. Heinz 1706</strain>
    </source>
</reference>
<sequence>MILESKKKVLNEVRAKIVRYHENRSEKLALL</sequence>
<evidence type="ECO:0000313" key="1">
    <source>
        <dbReference type="EnsemblPlants" id="Solyc06g062710.1.1"/>
    </source>
</evidence>
<organism evidence="1">
    <name type="scientific">Solanum lycopersicum</name>
    <name type="common">Tomato</name>
    <name type="synonym">Lycopersicon esculentum</name>
    <dbReference type="NCBI Taxonomy" id="4081"/>
    <lineage>
        <taxon>Eukaryota</taxon>
        <taxon>Viridiplantae</taxon>
        <taxon>Streptophyta</taxon>
        <taxon>Embryophyta</taxon>
        <taxon>Tracheophyta</taxon>
        <taxon>Spermatophyta</taxon>
        <taxon>Magnoliopsida</taxon>
        <taxon>eudicotyledons</taxon>
        <taxon>Gunneridae</taxon>
        <taxon>Pentapetalae</taxon>
        <taxon>asterids</taxon>
        <taxon>lamiids</taxon>
        <taxon>Solanales</taxon>
        <taxon>Solanaceae</taxon>
        <taxon>Solanoideae</taxon>
        <taxon>Solaneae</taxon>
        <taxon>Solanum</taxon>
        <taxon>Solanum subgen. Lycopersicon</taxon>
    </lineage>
</organism>
<evidence type="ECO:0000313" key="2">
    <source>
        <dbReference type="Proteomes" id="UP000004994"/>
    </source>
</evidence>
<dbReference type="HOGENOM" id="CLU_3400164_0_0_1"/>
<dbReference type="PaxDb" id="4081-Solyc06g062710.1.1"/>
<proteinExistence type="predicted"/>
<dbReference type="Proteomes" id="UP000004994">
    <property type="component" value="Chromosome 6"/>
</dbReference>
<dbReference type="InParanoid" id="K4C702"/>
<name>K4C702_SOLLC</name>
<dbReference type="Gramene" id="Solyc06g062710.1.1">
    <property type="protein sequence ID" value="Solyc06g062710.1.1"/>
    <property type="gene ID" value="Solyc06g062710.1"/>
</dbReference>
<dbReference type="AlphaFoldDB" id="K4C702"/>
<reference evidence="1" key="2">
    <citation type="submission" date="2015-06" db="UniProtKB">
        <authorList>
            <consortium name="EnsemblPlants"/>
        </authorList>
    </citation>
    <scope>IDENTIFICATION</scope>
    <source>
        <strain evidence="1">cv. Heinz 1706</strain>
    </source>
</reference>
<keyword evidence="2" id="KW-1185">Reference proteome</keyword>